<protein>
    <submittedName>
        <fullName evidence="2">Uncharacterized protein</fullName>
    </submittedName>
</protein>
<reference evidence="2 3" key="1">
    <citation type="journal article" date="2011" name="Stand. Genomic Sci.">
        <title>Complete genome sequence of the gliding, heparinolytic Pedobacter saltans type strain (113).</title>
        <authorList>
            <person name="Liolios K."/>
            <person name="Sikorski J."/>
            <person name="Lu M."/>
            <person name="Nolan M."/>
            <person name="Lapidus A."/>
            <person name="Lucas S."/>
            <person name="Hammon N."/>
            <person name="Deshpande S."/>
            <person name="Cheng J.F."/>
            <person name="Tapia R."/>
            <person name="Han C."/>
            <person name="Goodwin L."/>
            <person name="Pitluck S."/>
            <person name="Huntemann M."/>
            <person name="Ivanova N."/>
            <person name="Pagani I."/>
            <person name="Mavromatis K."/>
            <person name="Ovchinikova G."/>
            <person name="Pati A."/>
            <person name="Chen A."/>
            <person name="Palaniappan K."/>
            <person name="Land M."/>
            <person name="Hauser L."/>
            <person name="Brambilla E.M."/>
            <person name="Kotsyurbenko O."/>
            <person name="Rohde M."/>
            <person name="Tindall B.J."/>
            <person name="Abt B."/>
            <person name="Goker M."/>
            <person name="Detter J.C."/>
            <person name="Woyke T."/>
            <person name="Bristow J."/>
            <person name="Eisen J.A."/>
            <person name="Markowitz V."/>
            <person name="Hugenholtz P."/>
            <person name="Klenk H.P."/>
            <person name="Kyrpides N.C."/>
        </authorList>
    </citation>
    <scope>NUCLEOTIDE SEQUENCE [LARGE SCALE GENOMIC DNA]</scope>
    <source>
        <strain evidence="3">ATCC 51119 / DSM 12145 / JCM 21818 / LMG 10337 / NBRC 100064 / NCIMB 13643</strain>
    </source>
</reference>
<dbReference type="STRING" id="762903.Pedsa_0971"/>
<dbReference type="EMBL" id="CP002545">
    <property type="protein sequence ID" value="ADY51543.1"/>
    <property type="molecule type" value="Genomic_DNA"/>
</dbReference>
<evidence type="ECO:0000313" key="2">
    <source>
        <dbReference type="EMBL" id="ADY51543.1"/>
    </source>
</evidence>
<feature type="coiled-coil region" evidence="1">
    <location>
        <begin position="1"/>
        <end position="53"/>
    </location>
</feature>
<keyword evidence="3" id="KW-1185">Reference proteome</keyword>
<evidence type="ECO:0000313" key="3">
    <source>
        <dbReference type="Proteomes" id="UP000000310"/>
    </source>
</evidence>
<dbReference type="KEGG" id="psn:Pedsa_0971"/>
<keyword evidence="1" id="KW-0175">Coiled coil</keyword>
<accession>F0SAU8</accession>
<reference evidence="3" key="2">
    <citation type="submission" date="2011-02" db="EMBL/GenBank/DDBJ databases">
        <title>The complete genome of Pedobacter saltans DSM 12145.</title>
        <authorList>
            <consortium name="US DOE Joint Genome Institute (JGI-PGF)"/>
            <person name="Lucas S."/>
            <person name="Copeland A."/>
            <person name="Lapidus A."/>
            <person name="Bruce D."/>
            <person name="Goodwin L."/>
            <person name="Pitluck S."/>
            <person name="Kyrpides N."/>
            <person name="Mavromatis K."/>
            <person name="Pagani I."/>
            <person name="Ivanova N."/>
            <person name="Ovchinnikova G."/>
            <person name="Lu M."/>
            <person name="Detter J.C."/>
            <person name="Han C."/>
            <person name="Land M."/>
            <person name="Hauser L."/>
            <person name="Markowitz V."/>
            <person name="Cheng J.-F."/>
            <person name="Hugenholtz P."/>
            <person name="Woyke T."/>
            <person name="Wu D."/>
            <person name="Tindall B."/>
            <person name="Pomrenke H.G."/>
            <person name="Brambilla E."/>
            <person name="Klenk H.-P."/>
            <person name="Eisen J.A."/>
        </authorList>
    </citation>
    <scope>NUCLEOTIDE SEQUENCE [LARGE SCALE GENOMIC DNA]</scope>
    <source>
        <strain evidence="3">ATCC 51119 / DSM 12145 / JCM 21818 / LMG 10337 / NBRC 100064 / NCIMB 13643</strain>
    </source>
</reference>
<proteinExistence type="predicted"/>
<dbReference type="Proteomes" id="UP000000310">
    <property type="component" value="Chromosome"/>
</dbReference>
<gene>
    <name evidence="2" type="ordered locus">Pedsa_0971</name>
</gene>
<name>F0SAU8_PSESL</name>
<evidence type="ECO:0000256" key="1">
    <source>
        <dbReference type="SAM" id="Coils"/>
    </source>
</evidence>
<dbReference type="HOGENOM" id="CLU_3065255_0_0_10"/>
<dbReference type="RefSeq" id="WP_013632043.1">
    <property type="nucleotide sequence ID" value="NC_015177.1"/>
</dbReference>
<sequence>MNAEKNTKPSKEQELAQLKELIINTPAQNVEERLALREKYNKLEQEIKNEKQC</sequence>
<dbReference type="AlphaFoldDB" id="F0SAU8"/>
<organism evidence="2 3">
    <name type="scientific">Pseudopedobacter saltans (strain ATCC 51119 / DSM 12145 / JCM 21818 / CCUG 39354 / LMG 10337 / NBRC 100064 / NCIMB 13643)</name>
    <name type="common">Pedobacter saltans</name>
    <dbReference type="NCBI Taxonomy" id="762903"/>
    <lineage>
        <taxon>Bacteria</taxon>
        <taxon>Pseudomonadati</taxon>
        <taxon>Bacteroidota</taxon>
        <taxon>Sphingobacteriia</taxon>
        <taxon>Sphingobacteriales</taxon>
        <taxon>Sphingobacteriaceae</taxon>
        <taxon>Pseudopedobacter</taxon>
    </lineage>
</organism>